<proteinExistence type="predicted"/>
<gene>
    <name evidence="2" type="ORF">OAUR00152_LOCUS37448</name>
</gene>
<evidence type="ECO:0000313" key="2">
    <source>
        <dbReference type="EMBL" id="CAE2280672.1"/>
    </source>
</evidence>
<dbReference type="EMBL" id="HBKQ01054572">
    <property type="protein sequence ID" value="CAE2280672.1"/>
    <property type="molecule type" value="Transcribed_RNA"/>
</dbReference>
<dbReference type="AlphaFoldDB" id="A0A7S4K141"/>
<protein>
    <submittedName>
        <fullName evidence="2">Uncharacterized protein</fullName>
    </submittedName>
</protein>
<feature type="region of interest" description="Disordered" evidence="1">
    <location>
        <begin position="1"/>
        <end position="23"/>
    </location>
</feature>
<organism evidence="2">
    <name type="scientific">Odontella aurita</name>
    <dbReference type="NCBI Taxonomy" id="265563"/>
    <lineage>
        <taxon>Eukaryota</taxon>
        <taxon>Sar</taxon>
        <taxon>Stramenopiles</taxon>
        <taxon>Ochrophyta</taxon>
        <taxon>Bacillariophyta</taxon>
        <taxon>Mediophyceae</taxon>
        <taxon>Biddulphiophycidae</taxon>
        <taxon>Eupodiscales</taxon>
        <taxon>Odontellaceae</taxon>
        <taxon>Odontella</taxon>
    </lineage>
</organism>
<reference evidence="2" key="1">
    <citation type="submission" date="2021-01" db="EMBL/GenBank/DDBJ databases">
        <authorList>
            <person name="Corre E."/>
            <person name="Pelletier E."/>
            <person name="Niang G."/>
            <person name="Scheremetjew M."/>
            <person name="Finn R."/>
            <person name="Kale V."/>
            <person name="Holt S."/>
            <person name="Cochrane G."/>
            <person name="Meng A."/>
            <person name="Brown T."/>
            <person name="Cohen L."/>
        </authorList>
    </citation>
    <scope>NUCLEOTIDE SEQUENCE</scope>
    <source>
        <strain evidence="2">Isolate 1302-5</strain>
    </source>
</reference>
<accession>A0A7S4K141</accession>
<sequence>MRCPSPPSRPTRSRARRGKDGSTVDDAVALDAVSRWIIQIADLKHLKEKRAHLVIIMDEEKRRHTLLDWYDAPDVVNHQYWAKTERSRTTMERILKDSGVNALKEDHLSRENIQDGPA</sequence>
<name>A0A7S4K141_9STRA</name>
<evidence type="ECO:0000256" key="1">
    <source>
        <dbReference type="SAM" id="MobiDB-lite"/>
    </source>
</evidence>